<proteinExistence type="predicted"/>
<dbReference type="AlphaFoldDB" id="A0A2T7U979"/>
<accession>A0A2T7U979</accession>
<dbReference type="EMBL" id="LFYT02000037">
    <property type="protein sequence ID" value="PVE41191.1"/>
    <property type="molecule type" value="Genomic_DNA"/>
</dbReference>
<keyword evidence="2" id="KW-1185">Reference proteome</keyword>
<dbReference type="Proteomes" id="UP000037507">
    <property type="component" value="Unassembled WGS sequence"/>
</dbReference>
<sequence>MNFEGLHQRGTAWSFKEGGEVLWRIFLKGYLIRAAGQAVALAPQATTAQTLTPTHTAMTITTVRT</sequence>
<organism evidence="1 2">
    <name type="scientific">Limnohabitans planktonicus II-D5</name>
    <dbReference type="NCBI Taxonomy" id="1293045"/>
    <lineage>
        <taxon>Bacteria</taxon>
        <taxon>Pseudomonadati</taxon>
        <taxon>Pseudomonadota</taxon>
        <taxon>Betaproteobacteria</taxon>
        <taxon>Burkholderiales</taxon>
        <taxon>Comamonadaceae</taxon>
        <taxon>Limnohabitans</taxon>
    </lineage>
</organism>
<evidence type="ECO:0000313" key="1">
    <source>
        <dbReference type="EMBL" id="PVE41191.1"/>
    </source>
</evidence>
<comment type="caution">
    <text evidence="1">The sequence shown here is derived from an EMBL/GenBank/DDBJ whole genome shotgun (WGS) entry which is preliminary data.</text>
</comment>
<protein>
    <submittedName>
        <fullName evidence="1">Uncharacterized protein</fullName>
    </submittedName>
</protein>
<reference evidence="1" key="1">
    <citation type="submission" date="2017-04" db="EMBL/GenBank/DDBJ databases">
        <title>Unexpected and diverse lifestyles within the genus Limnohabitans.</title>
        <authorList>
            <person name="Kasalicky V."/>
            <person name="Mehrshad M."/>
            <person name="Andrei S.-A."/>
            <person name="Salcher M."/>
            <person name="Kratochvilova H."/>
            <person name="Simek K."/>
            <person name="Ghai R."/>
        </authorList>
    </citation>
    <scope>NUCLEOTIDE SEQUENCE [LARGE SCALE GENOMIC DNA]</scope>
    <source>
        <strain evidence="1">II-D5</strain>
    </source>
</reference>
<gene>
    <name evidence="1" type="ORF">H663_018610</name>
</gene>
<name>A0A2T7U979_9BURK</name>
<evidence type="ECO:0000313" key="2">
    <source>
        <dbReference type="Proteomes" id="UP000037507"/>
    </source>
</evidence>